<reference evidence="7 8" key="1">
    <citation type="journal article" date="2021" name="Environ. Microbiol.">
        <title>Gene family expansions and transcriptome signatures uncover fungal adaptations to wood decay.</title>
        <authorList>
            <person name="Hage H."/>
            <person name="Miyauchi S."/>
            <person name="Viragh M."/>
            <person name="Drula E."/>
            <person name="Min B."/>
            <person name="Chaduli D."/>
            <person name="Navarro D."/>
            <person name="Favel A."/>
            <person name="Norest M."/>
            <person name="Lesage-Meessen L."/>
            <person name="Balint B."/>
            <person name="Merenyi Z."/>
            <person name="de Eugenio L."/>
            <person name="Morin E."/>
            <person name="Martinez A.T."/>
            <person name="Baldrian P."/>
            <person name="Stursova M."/>
            <person name="Martinez M.J."/>
            <person name="Novotny C."/>
            <person name="Magnuson J.K."/>
            <person name="Spatafora J.W."/>
            <person name="Maurice S."/>
            <person name="Pangilinan J."/>
            <person name="Andreopoulos W."/>
            <person name="LaButti K."/>
            <person name="Hundley H."/>
            <person name="Na H."/>
            <person name="Kuo A."/>
            <person name="Barry K."/>
            <person name="Lipzen A."/>
            <person name="Henrissat B."/>
            <person name="Riley R."/>
            <person name="Ahrendt S."/>
            <person name="Nagy L.G."/>
            <person name="Grigoriev I.V."/>
            <person name="Martin F."/>
            <person name="Rosso M.N."/>
        </authorList>
    </citation>
    <scope>NUCLEOTIDE SEQUENCE [LARGE SCALE GENOMIC DNA]</scope>
    <source>
        <strain evidence="7 8">CIRM-BRFM 1785</strain>
    </source>
</reference>
<dbReference type="EMBL" id="JADCUA010000013">
    <property type="protein sequence ID" value="KAH9835367.1"/>
    <property type="molecule type" value="Genomic_DNA"/>
</dbReference>
<feature type="transmembrane region" description="Helical" evidence="5">
    <location>
        <begin position="117"/>
        <end position="139"/>
    </location>
</feature>
<dbReference type="RefSeq" id="XP_047777800.1">
    <property type="nucleotide sequence ID" value="XM_047920743.1"/>
</dbReference>
<name>A0ABQ8KDM3_9APHY</name>
<evidence type="ECO:0000256" key="3">
    <source>
        <dbReference type="ARBA" id="ARBA00022989"/>
    </source>
</evidence>
<feature type="transmembrane region" description="Helical" evidence="5">
    <location>
        <begin position="268"/>
        <end position="285"/>
    </location>
</feature>
<keyword evidence="8" id="KW-1185">Reference proteome</keyword>
<evidence type="ECO:0000256" key="2">
    <source>
        <dbReference type="ARBA" id="ARBA00022692"/>
    </source>
</evidence>
<dbReference type="PANTHER" id="PTHR23508">
    <property type="entry name" value="CARBOXYLIC ACID TRANSPORTER PROTEIN HOMOLOG"/>
    <property type="match status" value="1"/>
</dbReference>
<organism evidence="7 8">
    <name type="scientific">Rhodofomes roseus</name>
    <dbReference type="NCBI Taxonomy" id="34475"/>
    <lineage>
        <taxon>Eukaryota</taxon>
        <taxon>Fungi</taxon>
        <taxon>Dikarya</taxon>
        <taxon>Basidiomycota</taxon>
        <taxon>Agaricomycotina</taxon>
        <taxon>Agaricomycetes</taxon>
        <taxon>Polyporales</taxon>
        <taxon>Rhodofomes</taxon>
    </lineage>
</organism>
<feature type="transmembrane region" description="Helical" evidence="5">
    <location>
        <begin position="312"/>
        <end position="331"/>
    </location>
</feature>
<protein>
    <submittedName>
        <fullName evidence="7">Major facilitator superfamily domain-containing protein</fullName>
    </submittedName>
</protein>
<proteinExistence type="predicted"/>
<feature type="domain" description="Major facilitator superfamily (MFS) profile" evidence="6">
    <location>
        <begin position="50"/>
        <end position="458"/>
    </location>
</feature>
<feature type="transmembrane region" description="Helical" evidence="5">
    <location>
        <begin position="222"/>
        <end position="240"/>
    </location>
</feature>
<dbReference type="Proteomes" id="UP000814176">
    <property type="component" value="Unassembled WGS sequence"/>
</dbReference>
<evidence type="ECO:0000256" key="1">
    <source>
        <dbReference type="ARBA" id="ARBA00004141"/>
    </source>
</evidence>
<accession>A0ABQ8KDM3</accession>
<dbReference type="PANTHER" id="PTHR23508:SF10">
    <property type="entry name" value="CARBOXYLIC ACID TRANSPORTER PROTEIN HOMOLOG"/>
    <property type="match status" value="1"/>
</dbReference>
<keyword evidence="2 5" id="KW-0812">Transmembrane</keyword>
<dbReference type="SUPFAM" id="SSF103473">
    <property type="entry name" value="MFS general substrate transporter"/>
    <property type="match status" value="1"/>
</dbReference>
<feature type="transmembrane region" description="Helical" evidence="5">
    <location>
        <begin position="186"/>
        <end position="210"/>
    </location>
</feature>
<feature type="transmembrane region" description="Helical" evidence="5">
    <location>
        <begin position="338"/>
        <end position="356"/>
    </location>
</feature>
<dbReference type="InterPro" id="IPR036259">
    <property type="entry name" value="MFS_trans_sf"/>
</dbReference>
<feature type="transmembrane region" description="Helical" evidence="5">
    <location>
        <begin position="91"/>
        <end position="110"/>
    </location>
</feature>
<dbReference type="InterPro" id="IPR005828">
    <property type="entry name" value="MFS_sugar_transport-like"/>
</dbReference>
<dbReference type="Pfam" id="PF00083">
    <property type="entry name" value="Sugar_tr"/>
    <property type="match status" value="1"/>
</dbReference>
<feature type="transmembrane region" description="Helical" evidence="5">
    <location>
        <begin position="362"/>
        <end position="382"/>
    </location>
</feature>
<comment type="subcellular location">
    <subcellularLocation>
        <location evidence="1">Membrane</location>
        <topology evidence="1">Multi-pass membrane protein</topology>
    </subcellularLocation>
</comment>
<evidence type="ECO:0000256" key="4">
    <source>
        <dbReference type="ARBA" id="ARBA00023136"/>
    </source>
</evidence>
<feature type="transmembrane region" description="Helical" evidence="5">
    <location>
        <begin position="145"/>
        <end position="165"/>
    </location>
</feature>
<dbReference type="PROSITE" id="PS50850">
    <property type="entry name" value="MFS"/>
    <property type="match status" value="1"/>
</dbReference>
<evidence type="ECO:0000259" key="6">
    <source>
        <dbReference type="PROSITE" id="PS50850"/>
    </source>
</evidence>
<evidence type="ECO:0000256" key="5">
    <source>
        <dbReference type="SAM" id="Phobius"/>
    </source>
</evidence>
<keyword evidence="3 5" id="KW-1133">Transmembrane helix</keyword>
<keyword evidence="4 5" id="KW-0472">Membrane</keyword>
<dbReference type="Gene3D" id="1.20.1250.20">
    <property type="entry name" value="MFS general substrate transporter like domains"/>
    <property type="match status" value="1"/>
</dbReference>
<sequence>MPHTKEKIQDSVEPADEHVVVAGSSVDATSVVAPRRARTHGKATISAYMAIAASAFGLISDGYHNNLMTMTNIVFKKLYPSDYTSNISTRVTNALLVGEIIGQITVGILCDRIGRKAGLVMTTLLITIGAILCTVAHGAHGSAQGLFWFMTIARGITGVGAGGEYPASSTSAREGADEVAVHQRGAVFIMVTDFPISAGGPLAVTIFLIVLSAAGEDHLNTVWRVCFGIGIVFPLAVFYFRMRMVTSKLYREGAIRHHVPYKLAIKRYWKTLIGTAGTYFLYAFIDYPNGIFSASIISSVIKDGDIKKTAEWQLLLGAIALPGVIVGALLCNPLGRRYTMMLGFGGYVIFVGLIIGCGYDRIINIVPLLIVLYGLMVFMSNMGPGNITLLASAESYPTPIRGTFFGISAAMGKVGAAVGIQVFIPIQDNIGKRWTFIVAAIFGAVGILITYVFIPEMTGVDLALQDEKFLKYLVENGWEGQIGDAETKSHHIDPEETEKGCGKDVATVL</sequence>
<evidence type="ECO:0000313" key="8">
    <source>
        <dbReference type="Proteomes" id="UP000814176"/>
    </source>
</evidence>
<evidence type="ECO:0000313" key="7">
    <source>
        <dbReference type="EMBL" id="KAH9835367.1"/>
    </source>
</evidence>
<dbReference type="GeneID" id="72001475"/>
<dbReference type="InterPro" id="IPR020846">
    <property type="entry name" value="MFS_dom"/>
</dbReference>
<gene>
    <name evidence="7" type="ORF">C8Q71DRAFT_710468</name>
</gene>
<feature type="transmembrane region" description="Helical" evidence="5">
    <location>
        <begin position="436"/>
        <end position="454"/>
    </location>
</feature>
<comment type="caution">
    <text evidence="7">The sequence shown here is derived from an EMBL/GenBank/DDBJ whole genome shotgun (WGS) entry which is preliminary data.</text>
</comment>
<feature type="transmembrane region" description="Helical" evidence="5">
    <location>
        <begin position="403"/>
        <end position="424"/>
    </location>
</feature>
<feature type="transmembrane region" description="Helical" evidence="5">
    <location>
        <begin position="45"/>
        <end position="63"/>
    </location>
</feature>